<dbReference type="GO" id="GO:0046656">
    <property type="term" value="P:folic acid biosynthetic process"/>
    <property type="evidence" value="ECO:0007669"/>
    <property type="project" value="UniProtKB-KW"/>
</dbReference>
<dbReference type="NCBIfam" id="TIGR01498">
    <property type="entry name" value="folK"/>
    <property type="match status" value="1"/>
</dbReference>
<dbReference type="Gene3D" id="3.30.70.560">
    <property type="entry name" value="7,8-Dihydro-6-hydroxymethylpterin-pyrophosphokinase HPPK"/>
    <property type="match status" value="1"/>
</dbReference>
<dbReference type="Pfam" id="PF01288">
    <property type="entry name" value="HPPK"/>
    <property type="match status" value="1"/>
</dbReference>
<dbReference type="InterPro" id="IPR035907">
    <property type="entry name" value="Hppk_sf"/>
</dbReference>
<gene>
    <name evidence="14" type="ORF">GCM10011425_14250</name>
</gene>
<dbReference type="GO" id="GO:0003848">
    <property type="term" value="F:2-amino-4-hydroxy-6-hydroxymethyldihydropteridine diphosphokinase activity"/>
    <property type="evidence" value="ECO:0007669"/>
    <property type="project" value="UniProtKB-EC"/>
</dbReference>
<evidence type="ECO:0000256" key="4">
    <source>
        <dbReference type="ARBA" id="ARBA00016218"/>
    </source>
</evidence>
<dbReference type="EMBL" id="BMDO01000003">
    <property type="protein sequence ID" value="GGI50213.1"/>
    <property type="molecule type" value="Genomic_DNA"/>
</dbReference>
<dbReference type="PROSITE" id="PS00794">
    <property type="entry name" value="HPPK"/>
    <property type="match status" value="1"/>
</dbReference>
<reference evidence="14" key="1">
    <citation type="journal article" date="2014" name="Int. J. Syst. Evol. Microbiol.">
        <title>Complete genome sequence of Corynebacterium casei LMG S-19264T (=DSM 44701T), isolated from a smear-ripened cheese.</title>
        <authorList>
            <consortium name="US DOE Joint Genome Institute (JGI-PGF)"/>
            <person name="Walter F."/>
            <person name="Albersmeier A."/>
            <person name="Kalinowski J."/>
            <person name="Ruckert C."/>
        </authorList>
    </citation>
    <scope>NUCLEOTIDE SEQUENCE</scope>
    <source>
        <strain evidence="14">CCM 8711</strain>
    </source>
</reference>
<evidence type="ECO:0000256" key="1">
    <source>
        <dbReference type="ARBA" id="ARBA00005051"/>
    </source>
</evidence>
<evidence type="ECO:0000256" key="8">
    <source>
        <dbReference type="ARBA" id="ARBA00022840"/>
    </source>
</evidence>
<dbReference type="AlphaFoldDB" id="A0A917J6Y6"/>
<evidence type="ECO:0000256" key="3">
    <source>
        <dbReference type="ARBA" id="ARBA00013253"/>
    </source>
</evidence>
<comment type="caution">
    <text evidence="14">The sequence shown here is derived from an EMBL/GenBank/DDBJ whole genome shotgun (WGS) entry which is preliminary data.</text>
</comment>
<feature type="domain" description="7,8-dihydro-6-hydroxymethylpterin-pyrophosphokinase" evidence="13">
    <location>
        <begin position="87"/>
        <end position="98"/>
    </location>
</feature>
<keyword evidence="6" id="KW-0547">Nucleotide-binding</keyword>
<dbReference type="CDD" id="cd00483">
    <property type="entry name" value="HPPK"/>
    <property type="match status" value="1"/>
</dbReference>
<dbReference type="PANTHER" id="PTHR43071:SF1">
    <property type="entry name" value="2-AMINO-4-HYDROXY-6-HYDROXYMETHYLDIHYDROPTERIDINE PYROPHOSPHOKINASE"/>
    <property type="match status" value="1"/>
</dbReference>
<evidence type="ECO:0000259" key="13">
    <source>
        <dbReference type="PROSITE" id="PS00794"/>
    </source>
</evidence>
<evidence type="ECO:0000256" key="6">
    <source>
        <dbReference type="ARBA" id="ARBA00022741"/>
    </source>
</evidence>
<dbReference type="InterPro" id="IPR000550">
    <property type="entry name" value="Hppk"/>
</dbReference>
<dbReference type="EC" id="2.7.6.3" evidence="3"/>
<dbReference type="SUPFAM" id="SSF55083">
    <property type="entry name" value="6-hydroxymethyl-7,8-dihydropterin pyrophosphokinase, HPPK"/>
    <property type="match status" value="1"/>
</dbReference>
<proteinExistence type="inferred from homology"/>
<evidence type="ECO:0000256" key="10">
    <source>
        <dbReference type="ARBA" id="ARBA00029409"/>
    </source>
</evidence>
<dbReference type="PANTHER" id="PTHR43071">
    <property type="entry name" value="2-AMINO-4-HYDROXY-6-HYDROXYMETHYLDIHYDROPTERIDINE PYROPHOSPHOKINASE"/>
    <property type="match status" value="1"/>
</dbReference>
<dbReference type="GO" id="GO:0016301">
    <property type="term" value="F:kinase activity"/>
    <property type="evidence" value="ECO:0007669"/>
    <property type="project" value="UniProtKB-KW"/>
</dbReference>
<dbReference type="RefSeq" id="WP_188415209.1">
    <property type="nucleotide sequence ID" value="NZ_BMDO01000003.1"/>
</dbReference>
<keyword evidence="9" id="KW-0289">Folate biosynthesis</keyword>
<evidence type="ECO:0000256" key="7">
    <source>
        <dbReference type="ARBA" id="ARBA00022777"/>
    </source>
</evidence>
<sequence length="162" mass="18746">MVNVYLLLGSNLGNRLLYLQEAARQINEHAGQVVTQSAVYETQSWGNTTVPDYLNQVLLIQTHLLPHHLLQVLLKIELQLGRERQEKWGARTMDIDILFYDSDIIEDVDLTVPHPELHNRRFTLAPLAEIAPDFVHPVLNKTISLLKFELHDDLQVKKYIFE</sequence>
<keyword evidence="7" id="KW-0418">Kinase</keyword>
<dbReference type="Proteomes" id="UP000662074">
    <property type="component" value="Unassembled WGS sequence"/>
</dbReference>
<evidence type="ECO:0000256" key="11">
    <source>
        <dbReference type="ARBA" id="ARBA00029766"/>
    </source>
</evidence>
<evidence type="ECO:0000256" key="12">
    <source>
        <dbReference type="ARBA" id="ARBA00033413"/>
    </source>
</evidence>
<dbReference type="GO" id="GO:0005524">
    <property type="term" value="F:ATP binding"/>
    <property type="evidence" value="ECO:0007669"/>
    <property type="project" value="UniProtKB-KW"/>
</dbReference>
<keyword evidence="8" id="KW-0067">ATP-binding</keyword>
<comment type="function">
    <text evidence="10">Catalyzes the transfer of pyrophosphate from adenosine triphosphate (ATP) to 6-hydroxymethyl-7,8-dihydropterin, an enzymatic step in folate biosynthesis pathway.</text>
</comment>
<evidence type="ECO:0000313" key="15">
    <source>
        <dbReference type="Proteomes" id="UP000662074"/>
    </source>
</evidence>
<keyword evidence="15" id="KW-1185">Reference proteome</keyword>
<reference evidence="14" key="2">
    <citation type="submission" date="2020-09" db="EMBL/GenBank/DDBJ databases">
        <authorList>
            <person name="Sun Q."/>
            <person name="Sedlacek I."/>
        </authorList>
    </citation>
    <scope>NUCLEOTIDE SEQUENCE</scope>
    <source>
        <strain evidence="14">CCM 8711</strain>
    </source>
</reference>
<comment type="similarity">
    <text evidence="2">Belongs to the HPPK family.</text>
</comment>
<name>A0A917J6Y6_9SPHI</name>
<comment type="pathway">
    <text evidence="1">Cofactor biosynthesis; tetrahydrofolate biosynthesis; 2-amino-4-hydroxy-6-hydroxymethyl-7,8-dihydropteridine diphosphate from 7,8-dihydroneopterin triphosphate: step 4/4.</text>
</comment>
<accession>A0A917J6Y6</accession>
<keyword evidence="5" id="KW-0808">Transferase</keyword>
<organism evidence="14 15">
    <name type="scientific">Mucilaginibacter galii</name>
    <dbReference type="NCBI Taxonomy" id="2005073"/>
    <lineage>
        <taxon>Bacteria</taxon>
        <taxon>Pseudomonadati</taxon>
        <taxon>Bacteroidota</taxon>
        <taxon>Sphingobacteriia</taxon>
        <taxon>Sphingobacteriales</taxon>
        <taxon>Sphingobacteriaceae</taxon>
        <taxon>Mucilaginibacter</taxon>
    </lineage>
</organism>
<evidence type="ECO:0000313" key="14">
    <source>
        <dbReference type="EMBL" id="GGI50213.1"/>
    </source>
</evidence>
<evidence type="ECO:0000256" key="5">
    <source>
        <dbReference type="ARBA" id="ARBA00022679"/>
    </source>
</evidence>
<evidence type="ECO:0000256" key="2">
    <source>
        <dbReference type="ARBA" id="ARBA00005810"/>
    </source>
</evidence>
<evidence type="ECO:0000256" key="9">
    <source>
        <dbReference type="ARBA" id="ARBA00022909"/>
    </source>
</evidence>
<protein>
    <recommendedName>
        <fullName evidence="4">2-amino-4-hydroxy-6-hydroxymethyldihydropteridine pyrophosphokinase</fullName>
        <ecNumber evidence="3">2.7.6.3</ecNumber>
    </recommendedName>
    <alternativeName>
        <fullName evidence="11">6-hydroxymethyl-7,8-dihydropterin pyrophosphokinase</fullName>
    </alternativeName>
    <alternativeName>
        <fullName evidence="12">7,8-dihydro-6-hydroxymethylpterin-pyrophosphokinase</fullName>
    </alternativeName>
</protein>